<evidence type="ECO:0000256" key="14">
    <source>
        <dbReference type="PIRSR" id="PIRSR006404-1"/>
    </source>
</evidence>
<evidence type="ECO:0000256" key="12">
    <source>
        <dbReference type="ARBA" id="ARBA00023122"/>
    </source>
</evidence>
<dbReference type="GO" id="GO:0006508">
    <property type="term" value="P:proteolysis"/>
    <property type="evidence" value="ECO:0007669"/>
    <property type="project" value="UniProtKB-KW"/>
</dbReference>
<feature type="transmembrane region" description="Helical" evidence="16">
    <location>
        <begin position="138"/>
        <end position="158"/>
    </location>
</feature>
<keyword evidence="10 16" id="KW-1133">Transmembrane helix</keyword>
<evidence type="ECO:0000256" key="10">
    <source>
        <dbReference type="ARBA" id="ARBA00022989"/>
    </source>
</evidence>
<keyword evidence="9 15" id="KW-0862">Zinc</keyword>
<feature type="active site" evidence="14">
    <location>
        <position position="67"/>
    </location>
</feature>
<keyword evidence="7" id="KW-0677">Repeat</keyword>
<evidence type="ECO:0000259" key="17">
    <source>
        <dbReference type="Pfam" id="PF02163"/>
    </source>
</evidence>
<feature type="domain" description="Peptidase M50" evidence="17">
    <location>
        <begin position="137"/>
        <end position="189"/>
    </location>
</feature>
<protein>
    <recommendedName>
        <fullName evidence="17">Peptidase M50 domain-containing protein</fullName>
    </recommendedName>
</protein>
<comment type="similarity">
    <text evidence="2">Belongs to the peptidase M50B family.</text>
</comment>
<keyword evidence="8" id="KW-0378">Hydrolase</keyword>
<evidence type="ECO:0000256" key="16">
    <source>
        <dbReference type="SAM" id="Phobius"/>
    </source>
</evidence>
<feature type="binding site" evidence="15">
    <location>
        <position position="161"/>
    </location>
    <ligand>
        <name>Zn(2+)</name>
        <dbReference type="ChEBI" id="CHEBI:29105"/>
        <note>catalytic</note>
    </ligand>
</feature>
<evidence type="ECO:0000313" key="19">
    <source>
        <dbReference type="Proteomes" id="UP000265581"/>
    </source>
</evidence>
<dbReference type="GO" id="GO:0008237">
    <property type="term" value="F:metallopeptidase activity"/>
    <property type="evidence" value="ECO:0007669"/>
    <property type="project" value="UniProtKB-KW"/>
</dbReference>
<evidence type="ECO:0000256" key="4">
    <source>
        <dbReference type="ARBA" id="ARBA00022670"/>
    </source>
</evidence>
<evidence type="ECO:0000256" key="7">
    <source>
        <dbReference type="ARBA" id="ARBA00022737"/>
    </source>
</evidence>
<dbReference type="Proteomes" id="UP000265581">
    <property type="component" value="Unassembled WGS sequence"/>
</dbReference>
<comment type="subcellular location">
    <subcellularLocation>
        <location evidence="1">Cell membrane</location>
        <topology evidence="1">Multi-pass membrane protein</topology>
    </subcellularLocation>
</comment>
<dbReference type="Pfam" id="PF02163">
    <property type="entry name" value="Peptidase_M50"/>
    <property type="match status" value="2"/>
</dbReference>
<comment type="caution">
    <text evidence="18">The sequence shown here is derived from an EMBL/GenBank/DDBJ whole genome shotgun (WGS) entry which is preliminary data.</text>
</comment>
<dbReference type="GO" id="GO:0005886">
    <property type="term" value="C:plasma membrane"/>
    <property type="evidence" value="ECO:0007669"/>
    <property type="project" value="UniProtKB-SubCell"/>
</dbReference>
<evidence type="ECO:0000256" key="15">
    <source>
        <dbReference type="PIRSR" id="PIRSR006404-2"/>
    </source>
</evidence>
<accession>A0A371P2K6</accession>
<feature type="transmembrane region" description="Helical" evidence="16">
    <location>
        <begin position="20"/>
        <end position="37"/>
    </location>
</feature>
<dbReference type="InterPro" id="IPR016483">
    <property type="entry name" value="UCP006404_Pept_M50_CBS"/>
</dbReference>
<dbReference type="PIRSF" id="PIRSF006404">
    <property type="entry name" value="UCP006404_Pept_M50_CBS"/>
    <property type="match status" value="1"/>
</dbReference>
<evidence type="ECO:0000256" key="1">
    <source>
        <dbReference type="ARBA" id="ARBA00004651"/>
    </source>
</evidence>
<keyword evidence="5 16" id="KW-0812">Transmembrane</keyword>
<sequence>MSSQRPGTWRIGRVVGVDVLIKPSLLLMGAALVLLFAPRWEDRSDASPYLLATIFVIALYVSVLVHEIAHVLAARAYRMRVDSVTLHLLGGETVIQGESRTPVQELVTAVVGPLASLAIAAGAFAGVDALGYGTTADVVWSIAWVNLLVAGFNMLPGLPLDGGRVFRAIVWQVTGREDVGVRIAAWIGRAAAVAVVVVAVLTRGDTRDTTINLLIAALVAWFLWEGASDALRNAGRTARINQLVARDIGFTGATPPPGAPRLSADLRGSDLLRAMAAHPAEAYALVEQDGSVLGVLTSRAVDETYRASRR</sequence>
<dbReference type="InterPro" id="IPR008915">
    <property type="entry name" value="Peptidase_M50"/>
</dbReference>
<evidence type="ECO:0000256" key="3">
    <source>
        <dbReference type="ARBA" id="ARBA00022475"/>
    </source>
</evidence>
<keyword evidence="4" id="KW-0645">Protease</keyword>
<reference evidence="18 19" key="1">
    <citation type="submission" date="2018-08" db="EMBL/GenBank/DDBJ databases">
        <title>Aeromicrobium sp. M2KJ-4, whole genome shotgun sequence.</title>
        <authorList>
            <person name="Tuo L."/>
        </authorList>
    </citation>
    <scope>NUCLEOTIDE SEQUENCE [LARGE SCALE GENOMIC DNA]</scope>
    <source>
        <strain evidence="18 19">M2KJ-4</strain>
    </source>
</reference>
<feature type="transmembrane region" description="Helical" evidence="16">
    <location>
        <begin position="179"/>
        <end position="201"/>
    </location>
</feature>
<dbReference type="OrthoDB" id="9781963at2"/>
<dbReference type="PANTHER" id="PTHR39188:SF3">
    <property type="entry name" value="STAGE IV SPORULATION PROTEIN FB"/>
    <property type="match status" value="1"/>
</dbReference>
<feature type="transmembrane region" description="Helical" evidence="16">
    <location>
        <begin position="49"/>
        <end position="73"/>
    </location>
</feature>
<comment type="cofactor">
    <cofactor evidence="15">
        <name>Zn(2+)</name>
        <dbReference type="ChEBI" id="CHEBI:29105"/>
    </cofactor>
    <text evidence="15">Binds 1 zinc ion per subunit.</text>
</comment>
<dbReference type="AlphaFoldDB" id="A0A371P2K6"/>
<keyword evidence="3" id="KW-1003">Cell membrane</keyword>
<evidence type="ECO:0000256" key="8">
    <source>
        <dbReference type="ARBA" id="ARBA00022801"/>
    </source>
</evidence>
<name>A0A371P2K6_9ACTN</name>
<dbReference type="EMBL" id="QUBR01000002">
    <property type="protein sequence ID" value="REK70125.1"/>
    <property type="molecule type" value="Genomic_DNA"/>
</dbReference>
<feature type="binding site" evidence="15">
    <location>
        <position position="66"/>
    </location>
    <ligand>
        <name>Zn(2+)</name>
        <dbReference type="ChEBI" id="CHEBI:29105"/>
        <note>catalytic</note>
    </ligand>
</feature>
<evidence type="ECO:0000256" key="11">
    <source>
        <dbReference type="ARBA" id="ARBA00023049"/>
    </source>
</evidence>
<feature type="domain" description="Peptidase M50" evidence="17">
    <location>
        <begin position="55"/>
        <end position="127"/>
    </location>
</feature>
<dbReference type="RefSeq" id="WP_119704723.1">
    <property type="nucleotide sequence ID" value="NZ_JBHSOI010000002.1"/>
</dbReference>
<evidence type="ECO:0000313" key="18">
    <source>
        <dbReference type="EMBL" id="REK70125.1"/>
    </source>
</evidence>
<keyword evidence="13 16" id="KW-0472">Membrane</keyword>
<dbReference type="GO" id="GO:0046872">
    <property type="term" value="F:metal ion binding"/>
    <property type="evidence" value="ECO:0007669"/>
    <property type="project" value="UniProtKB-KW"/>
</dbReference>
<evidence type="ECO:0000256" key="5">
    <source>
        <dbReference type="ARBA" id="ARBA00022692"/>
    </source>
</evidence>
<feature type="binding site" evidence="15">
    <location>
        <position position="70"/>
    </location>
    <ligand>
        <name>Zn(2+)</name>
        <dbReference type="ChEBI" id="CHEBI:29105"/>
        <note>catalytic</note>
    </ligand>
</feature>
<evidence type="ECO:0000256" key="2">
    <source>
        <dbReference type="ARBA" id="ARBA00007931"/>
    </source>
</evidence>
<evidence type="ECO:0000256" key="6">
    <source>
        <dbReference type="ARBA" id="ARBA00022723"/>
    </source>
</evidence>
<feature type="transmembrane region" description="Helical" evidence="16">
    <location>
        <begin position="213"/>
        <end position="231"/>
    </location>
</feature>
<dbReference type="PANTHER" id="PTHR39188">
    <property type="entry name" value="MEMBRANE-ASSOCIATED ZINC METALLOPROTEASE M50B"/>
    <property type="match status" value="1"/>
</dbReference>
<keyword evidence="11" id="KW-0482">Metalloprotease</keyword>
<keyword evidence="12" id="KW-0129">CBS domain</keyword>
<keyword evidence="19" id="KW-1185">Reference proteome</keyword>
<feature type="transmembrane region" description="Helical" evidence="16">
    <location>
        <begin position="106"/>
        <end position="126"/>
    </location>
</feature>
<evidence type="ECO:0000256" key="13">
    <source>
        <dbReference type="ARBA" id="ARBA00023136"/>
    </source>
</evidence>
<keyword evidence="6 15" id="KW-0479">Metal-binding</keyword>
<organism evidence="18 19">
    <name type="scientific">Aeromicrobium endophyticum</name>
    <dbReference type="NCBI Taxonomy" id="2292704"/>
    <lineage>
        <taxon>Bacteria</taxon>
        <taxon>Bacillati</taxon>
        <taxon>Actinomycetota</taxon>
        <taxon>Actinomycetes</taxon>
        <taxon>Propionibacteriales</taxon>
        <taxon>Nocardioidaceae</taxon>
        <taxon>Aeromicrobium</taxon>
    </lineage>
</organism>
<evidence type="ECO:0000256" key="9">
    <source>
        <dbReference type="ARBA" id="ARBA00022833"/>
    </source>
</evidence>
<proteinExistence type="inferred from homology"/>
<gene>
    <name evidence="18" type="ORF">DX116_13210</name>
</gene>